<name>A0A840YBL3_9SPHN</name>
<dbReference type="PANTHER" id="PTHR34980">
    <property type="entry name" value="INNER MEMBRANE PROTEIN-RELATED-RELATED"/>
    <property type="match status" value="1"/>
</dbReference>
<keyword evidence="1" id="KW-0472">Membrane</keyword>
<dbReference type="Pfam" id="PF05656">
    <property type="entry name" value="DUF805"/>
    <property type="match status" value="1"/>
</dbReference>
<dbReference type="GO" id="GO:0005886">
    <property type="term" value="C:plasma membrane"/>
    <property type="evidence" value="ECO:0007669"/>
    <property type="project" value="TreeGrafter"/>
</dbReference>
<evidence type="ECO:0000313" key="3">
    <source>
        <dbReference type="Proteomes" id="UP000527143"/>
    </source>
</evidence>
<feature type="transmembrane region" description="Helical" evidence="1">
    <location>
        <begin position="88"/>
        <end position="106"/>
    </location>
</feature>
<dbReference type="AlphaFoldDB" id="A0A840YBL3"/>
<comment type="caution">
    <text evidence="2">The sequence shown here is derived from an EMBL/GenBank/DDBJ whole genome shotgun (WGS) entry which is preliminary data.</text>
</comment>
<protein>
    <submittedName>
        <fullName evidence="2">Uncharacterized membrane protein YhaH (DUF805 family)</fullName>
    </submittedName>
</protein>
<evidence type="ECO:0000256" key="1">
    <source>
        <dbReference type="SAM" id="Phobius"/>
    </source>
</evidence>
<feature type="transmembrane region" description="Helical" evidence="1">
    <location>
        <begin position="59"/>
        <end position="76"/>
    </location>
</feature>
<organism evidence="2 3">
    <name type="scientific">Sphingomonas xinjiangensis</name>
    <dbReference type="NCBI Taxonomy" id="643568"/>
    <lineage>
        <taxon>Bacteria</taxon>
        <taxon>Pseudomonadati</taxon>
        <taxon>Pseudomonadota</taxon>
        <taxon>Alphaproteobacteria</taxon>
        <taxon>Sphingomonadales</taxon>
        <taxon>Sphingomonadaceae</taxon>
        <taxon>Sphingomonas</taxon>
    </lineage>
</organism>
<evidence type="ECO:0000313" key="2">
    <source>
        <dbReference type="EMBL" id="MBB5709685.1"/>
    </source>
</evidence>
<keyword evidence="1" id="KW-1133">Transmembrane helix</keyword>
<dbReference type="EMBL" id="JACIJF010000002">
    <property type="protein sequence ID" value="MBB5709685.1"/>
    <property type="molecule type" value="Genomic_DNA"/>
</dbReference>
<dbReference type="PANTHER" id="PTHR34980:SF2">
    <property type="entry name" value="INNER MEMBRANE PROTEIN YHAH-RELATED"/>
    <property type="match status" value="1"/>
</dbReference>
<keyword evidence="3" id="KW-1185">Reference proteome</keyword>
<gene>
    <name evidence="2" type="ORF">FHT02_000907</name>
</gene>
<dbReference type="RefSeq" id="WP_184084774.1">
    <property type="nucleotide sequence ID" value="NZ_JACIJF010000002.1"/>
</dbReference>
<reference evidence="2 3" key="1">
    <citation type="submission" date="2020-08" db="EMBL/GenBank/DDBJ databases">
        <title>Genomic Encyclopedia of Type Strains, Phase IV (KMG-IV): sequencing the most valuable type-strain genomes for metagenomic binning, comparative biology and taxonomic classification.</title>
        <authorList>
            <person name="Goeker M."/>
        </authorList>
    </citation>
    <scope>NUCLEOTIDE SEQUENCE [LARGE SCALE GENOMIC DNA]</scope>
    <source>
        <strain evidence="2 3">DSM 26736</strain>
    </source>
</reference>
<feature type="transmembrane region" description="Helical" evidence="1">
    <location>
        <begin position="26"/>
        <end position="47"/>
    </location>
</feature>
<sequence length="122" mass="13867">MSFTTAIKTCFRKYASFRGRAPRSEFWFFTLFWFGVCFAAIILDTMLGWSGEEAGAGPLYALAAIGLFLPSISVAVRRLHDTDRSGWRYWLVLFPLIGFIFLLVWFCQPGTAGENQYGEETI</sequence>
<proteinExistence type="predicted"/>
<dbReference type="Proteomes" id="UP000527143">
    <property type="component" value="Unassembled WGS sequence"/>
</dbReference>
<keyword evidence="1" id="KW-0812">Transmembrane</keyword>
<accession>A0A840YBL3</accession>
<dbReference type="InterPro" id="IPR008523">
    <property type="entry name" value="DUF805"/>
</dbReference>